<keyword evidence="4" id="KW-1003">Cell membrane</keyword>
<accession>A0A0M3T1Z7</accession>
<evidence type="ECO:0000313" key="11">
    <source>
        <dbReference type="EMBL" id="ALE01875.1"/>
    </source>
</evidence>
<dbReference type="Pfam" id="PF00528">
    <property type="entry name" value="BPD_transp_1"/>
    <property type="match status" value="1"/>
</dbReference>
<evidence type="ECO:0000256" key="4">
    <source>
        <dbReference type="ARBA" id="ARBA00022475"/>
    </source>
</evidence>
<dbReference type="KEGG" id="tsn:W908_04340"/>
<dbReference type="EMBL" id="CP006911">
    <property type="protein sequence ID" value="ALE01875.1"/>
    <property type="molecule type" value="Genomic_DNA"/>
</dbReference>
<dbReference type="GO" id="GO:0006865">
    <property type="term" value="P:amino acid transport"/>
    <property type="evidence" value="ECO:0007669"/>
    <property type="project" value="UniProtKB-KW"/>
</dbReference>
<dbReference type="GO" id="GO:0022857">
    <property type="term" value="F:transmembrane transporter activity"/>
    <property type="evidence" value="ECO:0007669"/>
    <property type="project" value="InterPro"/>
</dbReference>
<keyword evidence="5 9" id="KW-0812">Transmembrane</keyword>
<dbReference type="OrthoDB" id="9808531at2"/>
<protein>
    <submittedName>
        <fullName evidence="11">Amino acid ABC transporter permease</fullName>
    </submittedName>
</protein>
<dbReference type="AlphaFoldDB" id="A0A0M3T1Z7"/>
<evidence type="ECO:0000259" key="10">
    <source>
        <dbReference type="PROSITE" id="PS50928"/>
    </source>
</evidence>
<dbReference type="Gene3D" id="1.10.3720.10">
    <property type="entry name" value="MetI-like"/>
    <property type="match status" value="2"/>
</dbReference>
<evidence type="ECO:0000256" key="7">
    <source>
        <dbReference type="ARBA" id="ARBA00022989"/>
    </source>
</evidence>
<feature type="domain" description="ABC transmembrane type-1" evidence="10">
    <location>
        <begin position="101"/>
        <end position="394"/>
    </location>
</feature>
<feature type="transmembrane region" description="Helical" evidence="9">
    <location>
        <begin position="274"/>
        <end position="293"/>
    </location>
</feature>
<dbReference type="Proteomes" id="UP000068905">
    <property type="component" value="Chromosome"/>
</dbReference>
<keyword evidence="7 9" id="KW-1133">Transmembrane helix</keyword>
<evidence type="ECO:0000256" key="2">
    <source>
        <dbReference type="ARBA" id="ARBA00010072"/>
    </source>
</evidence>
<dbReference type="RefSeq" id="WP_053820075.1">
    <property type="nucleotide sequence ID" value="NZ_CP006911.1"/>
</dbReference>
<feature type="transmembrane region" description="Helical" evidence="9">
    <location>
        <begin position="194"/>
        <end position="212"/>
    </location>
</feature>
<dbReference type="InterPro" id="IPR000515">
    <property type="entry name" value="MetI-like"/>
</dbReference>
<keyword evidence="3 9" id="KW-0813">Transport</keyword>
<feature type="transmembrane region" description="Helical" evidence="9">
    <location>
        <begin position="375"/>
        <end position="397"/>
    </location>
</feature>
<feature type="transmembrane region" description="Helical" evidence="9">
    <location>
        <begin position="143"/>
        <end position="164"/>
    </location>
</feature>
<reference evidence="11 12" key="1">
    <citation type="journal article" date="2015" name="Genome Announc.">
        <title>Genome Sequence of 'Candidatus Thioglobus singularis' Strain PS1, a Mixotroph from the SUP05 Clade of Marine Gammaproteobacteria.</title>
        <authorList>
            <person name="Marshall K.T."/>
            <person name="Morris R.M."/>
        </authorList>
    </citation>
    <scope>NUCLEOTIDE SEQUENCE [LARGE SCALE GENOMIC DNA]</scope>
    <source>
        <strain evidence="11 12">PS1</strain>
    </source>
</reference>
<evidence type="ECO:0000256" key="6">
    <source>
        <dbReference type="ARBA" id="ARBA00022970"/>
    </source>
</evidence>
<evidence type="ECO:0000256" key="8">
    <source>
        <dbReference type="ARBA" id="ARBA00023136"/>
    </source>
</evidence>
<keyword evidence="6" id="KW-0029">Amino-acid transport</keyword>
<dbReference type="NCBIfam" id="TIGR01726">
    <property type="entry name" value="HEQRo_perm_3TM"/>
    <property type="match status" value="1"/>
</dbReference>
<name>A0A0M3T1Z7_9GAMM</name>
<dbReference type="PANTHER" id="PTHR30614:SF37">
    <property type="entry name" value="AMINO-ACID ABC TRANSPORTER PERMEASE PROTEIN YHDX-RELATED"/>
    <property type="match status" value="1"/>
</dbReference>
<gene>
    <name evidence="11" type="ORF">W908_04340</name>
</gene>
<dbReference type="STRING" id="1125411.W908_04340"/>
<evidence type="ECO:0000313" key="12">
    <source>
        <dbReference type="Proteomes" id="UP000068905"/>
    </source>
</evidence>
<proteinExistence type="inferred from homology"/>
<feature type="transmembrane region" description="Helical" evidence="9">
    <location>
        <begin position="30"/>
        <end position="49"/>
    </location>
</feature>
<evidence type="ECO:0000256" key="3">
    <source>
        <dbReference type="ARBA" id="ARBA00022448"/>
    </source>
</evidence>
<feature type="transmembrane region" description="Helical" evidence="9">
    <location>
        <begin position="96"/>
        <end position="122"/>
    </location>
</feature>
<evidence type="ECO:0000256" key="5">
    <source>
        <dbReference type="ARBA" id="ARBA00022692"/>
    </source>
</evidence>
<evidence type="ECO:0000256" key="9">
    <source>
        <dbReference type="RuleBase" id="RU363032"/>
    </source>
</evidence>
<dbReference type="CDD" id="cd06261">
    <property type="entry name" value="TM_PBP2"/>
    <property type="match status" value="1"/>
</dbReference>
<organism evidence="11 12">
    <name type="scientific">Candidatus Pseudothioglobus singularis PS1</name>
    <dbReference type="NCBI Taxonomy" id="1125411"/>
    <lineage>
        <taxon>Bacteria</taxon>
        <taxon>Pseudomonadati</taxon>
        <taxon>Pseudomonadota</taxon>
        <taxon>Gammaproteobacteria</taxon>
        <taxon>Candidatus Pseudothioglobaceae</taxon>
        <taxon>Candidatus Pseudothioglobus</taxon>
    </lineage>
</organism>
<dbReference type="PROSITE" id="PS50928">
    <property type="entry name" value="ABC_TM1"/>
    <property type="match status" value="1"/>
</dbReference>
<dbReference type="InterPro" id="IPR043429">
    <property type="entry name" value="ArtM/GltK/GlnP/TcyL/YhdX-like"/>
</dbReference>
<dbReference type="SUPFAM" id="SSF161098">
    <property type="entry name" value="MetI-like"/>
    <property type="match status" value="2"/>
</dbReference>
<dbReference type="InterPro" id="IPR035906">
    <property type="entry name" value="MetI-like_sf"/>
</dbReference>
<keyword evidence="8 9" id="KW-0472">Membrane</keyword>
<dbReference type="GO" id="GO:0043190">
    <property type="term" value="C:ATP-binding cassette (ABC) transporter complex"/>
    <property type="evidence" value="ECO:0007669"/>
    <property type="project" value="InterPro"/>
</dbReference>
<feature type="transmembrane region" description="Helical" evidence="9">
    <location>
        <begin position="232"/>
        <end position="254"/>
    </location>
</feature>
<comment type="subcellular location">
    <subcellularLocation>
        <location evidence="1">Cell inner membrane</location>
        <topology evidence="1">Multi-pass membrane protein</topology>
    </subcellularLocation>
    <subcellularLocation>
        <location evidence="9">Cell membrane</location>
        <topology evidence="9">Multi-pass membrane protein</topology>
    </subcellularLocation>
</comment>
<dbReference type="InterPro" id="IPR010065">
    <property type="entry name" value="AA_ABC_transptr_permease_3TM"/>
</dbReference>
<dbReference type="PANTHER" id="PTHR30614">
    <property type="entry name" value="MEMBRANE COMPONENT OF AMINO ACID ABC TRANSPORTER"/>
    <property type="match status" value="1"/>
</dbReference>
<evidence type="ECO:0000256" key="1">
    <source>
        <dbReference type="ARBA" id="ARBA00004429"/>
    </source>
</evidence>
<keyword evidence="12" id="KW-1185">Reference proteome</keyword>
<sequence length="406" mass="45050">MKKLILESLGKSQHRGSNFRDLLYNNEVRSFLFQVITFVLVIGLFYTAIGNLFQNIEDRGIQTGFTFLKNRAGFDILPFLGNIAVDYTPESSNLTVFYVGLINTLVVAFIGIILSTLIGLLIGIARLSNNYLVAKLAGSYIELFRNIPILLQILFWYNLFINVFPHPKQSLSFFDLAFLNQRGLYLPKPIPEEGFLYVVFAFIIGIIAAYFIKKSYKKKHELTGIHTSTWPYSIGLILGLPILVYLVFGSPLAFDFAVLGKFNLKGGMAVVPEFLALTFALSVYTATYIAEAIRSGIEAVDKGQKEAAAAIGLTPVQSLKLIILPQALRVAIPPTINQYLNLTKNSSLATVIGYPELMSTFGGTVLNQVGQAVEILAMAMLVYLVISLFISLLLNYVNKKMEIQGR</sequence>
<comment type="similarity">
    <text evidence="2">Belongs to the binding-protein-dependent transport system permease family. HisMQ subfamily.</text>
</comment>
<feature type="transmembrane region" description="Helical" evidence="9">
    <location>
        <begin position="348"/>
        <end position="369"/>
    </location>
</feature>